<feature type="transmembrane region" description="Helical" evidence="1">
    <location>
        <begin position="13"/>
        <end position="32"/>
    </location>
</feature>
<keyword evidence="1" id="KW-1133">Transmembrane helix</keyword>
<organism evidence="2 3">
    <name type="scientific">Phaeoacremonium minimum (strain UCR-PA7)</name>
    <name type="common">Esca disease fungus</name>
    <name type="synonym">Togninia minima</name>
    <dbReference type="NCBI Taxonomy" id="1286976"/>
    <lineage>
        <taxon>Eukaryota</taxon>
        <taxon>Fungi</taxon>
        <taxon>Dikarya</taxon>
        <taxon>Ascomycota</taxon>
        <taxon>Pezizomycotina</taxon>
        <taxon>Sordariomycetes</taxon>
        <taxon>Sordariomycetidae</taxon>
        <taxon>Togniniales</taxon>
        <taxon>Togniniaceae</taxon>
        <taxon>Phaeoacremonium</taxon>
    </lineage>
</organism>
<dbReference type="eggNOG" id="ENOG502TBWH">
    <property type="taxonomic scope" value="Eukaryota"/>
</dbReference>
<accession>R8BIZ8</accession>
<keyword evidence="3" id="KW-1185">Reference proteome</keyword>
<feature type="transmembrane region" description="Helical" evidence="1">
    <location>
        <begin position="159"/>
        <end position="182"/>
    </location>
</feature>
<keyword evidence="1" id="KW-0812">Transmembrane</keyword>
<evidence type="ECO:0000313" key="2">
    <source>
        <dbReference type="EMBL" id="EON99286.1"/>
    </source>
</evidence>
<dbReference type="AlphaFoldDB" id="R8BIZ8"/>
<proteinExistence type="predicted"/>
<feature type="transmembrane region" description="Helical" evidence="1">
    <location>
        <begin position="72"/>
        <end position="96"/>
    </location>
</feature>
<keyword evidence="1" id="KW-0472">Membrane</keyword>
<dbReference type="Proteomes" id="UP000014074">
    <property type="component" value="Unassembled WGS sequence"/>
</dbReference>
<dbReference type="RefSeq" id="XP_007915932.1">
    <property type="nucleotide sequence ID" value="XM_007917741.1"/>
</dbReference>
<dbReference type="OrthoDB" id="5233791at2759"/>
<feature type="transmembrane region" description="Helical" evidence="1">
    <location>
        <begin position="44"/>
        <end position="66"/>
    </location>
</feature>
<protein>
    <recommendedName>
        <fullName evidence="4">MARVEL domain-containing protein</fullName>
    </recommendedName>
</protein>
<sequence length="200" mass="22202">MGFRNREPRVGGLFFRILLMANFIAMMAYGAITPSQMTKVTAEVVTIAITAVGMVVQVYVAVARFISLPYSIWAVIALDSVCAAGWVAAIAVLACWDRDVVYFPRDGDPDAWFQCASTHSYDQVLTSDGYGSWIKILWCEVDVDGRHRLIGNKAARQQLHVLIGLATVALVFTGFLIFYTVARGRSLNLIRTHRRAHAPY</sequence>
<gene>
    <name evidence="2" type="ORF">UCRPA7_5194</name>
</gene>
<dbReference type="KEGG" id="tmn:UCRPA7_5194"/>
<evidence type="ECO:0000256" key="1">
    <source>
        <dbReference type="SAM" id="Phobius"/>
    </source>
</evidence>
<evidence type="ECO:0008006" key="4">
    <source>
        <dbReference type="Google" id="ProtNLM"/>
    </source>
</evidence>
<reference evidence="3" key="1">
    <citation type="journal article" date="2013" name="Genome Announc.">
        <title>Draft genome sequence of the ascomycete Phaeoacremonium aleophilum strain UCR-PA7, a causal agent of the esca disease complex in grapevines.</title>
        <authorList>
            <person name="Blanco-Ulate B."/>
            <person name="Rolshausen P."/>
            <person name="Cantu D."/>
        </authorList>
    </citation>
    <scope>NUCLEOTIDE SEQUENCE [LARGE SCALE GENOMIC DNA]</scope>
    <source>
        <strain evidence="3">UCR-PA7</strain>
    </source>
</reference>
<name>R8BIZ8_PHAM7</name>
<dbReference type="GeneID" id="19325722"/>
<dbReference type="HOGENOM" id="CLU_1427696_0_0_1"/>
<dbReference type="EMBL" id="KB933173">
    <property type="protein sequence ID" value="EON99286.1"/>
    <property type="molecule type" value="Genomic_DNA"/>
</dbReference>
<evidence type="ECO:0000313" key="3">
    <source>
        <dbReference type="Proteomes" id="UP000014074"/>
    </source>
</evidence>